<dbReference type="EMBL" id="ADGH01000019">
    <property type="protein sequence ID" value="EHG23324.1"/>
    <property type="molecule type" value="Genomic_DNA"/>
</dbReference>
<comment type="similarity">
    <text evidence="1">Belongs to the N-acetylmuramoyl-L-alanine amidase 2 family.</text>
</comment>
<dbReference type="InterPro" id="IPR002502">
    <property type="entry name" value="Amidase_domain"/>
</dbReference>
<comment type="caution">
    <text evidence="5">The sequence shown here is derived from an EMBL/GenBank/DDBJ whole genome shotgun (WGS) entry which is preliminary data.</text>
</comment>
<dbReference type="RefSeq" id="WP_006697069.1">
    <property type="nucleotide sequence ID" value="NZ_JH376862.1"/>
</dbReference>
<feature type="region of interest" description="Disordered" evidence="2">
    <location>
        <begin position="211"/>
        <end position="280"/>
    </location>
</feature>
<feature type="domain" description="N-acetylmuramoyl-L-alanine amidase" evidence="3">
    <location>
        <begin position="47"/>
        <end position="179"/>
    </location>
</feature>
<evidence type="ECO:0000256" key="1">
    <source>
        <dbReference type="ARBA" id="ARBA00007553"/>
    </source>
</evidence>
<dbReference type="InterPro" id="IPR006311">
    <property type="entry name" value="TAT_signal"/>
</dbReference>
<dbReference type="InterPro" id="IPR006619">
    <property type="entry name" value="PGRP_domain_met/bac"/>
</dbReference>
<accession>A0ABN0DMR8</accession>
<dbReference type="PROSITE" id="PS51318">
    <property type="entry name" value="TAT"/>
    <property type="match status" value="1"/>
</dbReference>
<sequence>MNRREFLRRIALIGIGAAAFPFFPAVAKASWYIPSALPGVTIRPTYLKFGPLENRFVTDCIVVHHIGMANNDDVSAETVHQWHLNNGWSGIGYHFLIRKDGTIEEGRPLGTVGAHVYGENRHTVGINLVGNFESAVPTEAQKTAAAHLIASLCTVYQLDPVWESTVKGHCDLNATACPGRYLYAQMPDIVQQARTYYASEELQAERLRIAQRGQEQQGIRMREQMESAQRRNGIPRPTHPAPSTPNPPMRPPSEKPTLKPNKRPDVPKPNARPEQRRIAM</sequence>
<protein>
    <recommendedName>
        <fullName evidence="7">N-acetylmuramoyl-L-alanine amidase domain-containing protein</fullName>
    </recommendedName>
</protein>
<proteinExistence type="inferred from homology"/>
<dbReference type="SMART" id="SM00701">
    <property type="entry name" value="PGRP"/>
    <property type="match status" value="1"/>
</dbReference>
<organism evidence="5 6">
    <name type="scientific">Selenomonas noxia F0398</name>
    <dbReference type="NCBI Taxonomy" id="702437"/>
    <lineage>
        <taxon>Bacteria</taxon>
        <taxon>Bacillati</taxon>
        <taxon>Bacillota</taxon>
        <taxon>Negativicutes</taxon>
        <taxon>Selenomonadales</taxon>
        <taxon>Selenomonadaceae</taxon>
        <taxon>Selenomonas</taxon>
    </lineage>
</organism>
<dbReference type="Pfam" id="PF01510">
    <property type="entry name" value="Amidase_2"/>
    <property type="match status" value="1"/>
</dbReference>
<feature type="compositionally biased region" description="Basic and acidic residues" evidence="2">
    <location>
        <begin position="220"/>
        <end position="229"/>
    </location>
</feature>
<reference evidence="5 6" key="1">
    <citation type="submission" date="2011-08" db="EMBL/GenBank/DDBJ databases">
        <title>The Genome Sequence of Selenomonas noxia F0398.</title>
        <authorList>
            <consortium name="The Broad Institute Genome Sequencing Platform"/>
            <person name="Earl A."/>
            <person name="Ward D."/>
            <person name="Feldgarden M."/>
            <person name="Gevers D."/>
            <person name="Izard J."/>
            <person name="Ganesan A."/>
            <person name="Blanton J.M."/>
            <person name="Baranova O.V."/>
            <person name="Tanner A.C."/>
            <person name="Dewhirst F.E."/>
            <person name="Young S.K."/>
            <person name="Zeng Q."/>
            <person name="Gargeya S."/>
            <person name="Fitzgerald M."/>
            <person name="Haas B."/>
            <person name="Abouelleil A."/>
            <person name="Alvarado L."/>
            <person name="Arachchi H.M."/>
            <person name="Berlin A."/>
            <person name="Brown A."/>
            <person name="Chapman S.B."/>
            <person name="Chen Z."/>
            <person name="Dunbar C."/>
            <person name="Freedman E."/>
            <person name="Gearin G."/>
            <person name="Gellesch M."/>
            <person name="Goldberg J."/>
            <person name="Griggs A."/>
            <person name="Gujja S."/>
            <person name="Heiman D."/>
            <person name="Howarth C."/>
            <person name="Larson L."/>
            <person name="Lui A."/>
            <person name="MacDonald P.J.P."/>
            <person name="Montmayeur A."/>
            <person name="Murphy C."/>
            <person name="Neiman D."/>
            <person name="Pearson M."/>
            <person name="Priest M."/>
            <person name="Roberts A."/>
            <person name="Saif S."/>
            <person name="Shea T."/>
            <person name="Shenoy N."/>
            <person name="Sisk P."/>
            <person name="Stolte C."/>
            <person name="Sykes S."/>
            <person name="Wortman J."/>
            <person name="Nusbaum C."/>
            <person name="Birren B."/>
        </authorList>
    </citation>
    <scope>NUCLEOTIDE SEQUENCE [LARGE SCALE GENOMIC DNA]</scope>
    <source>
        <strain evidence="5 6">F0398</strain>
    </source>
</reference>
<dbReference type="SMART" id="SM00644">
    <property type="entry name" value="Ami_2"/>
    <property type="match status" value="1"/>
</dbReference>
<dbReference type="InterPro" id="IPR036505">
    <property type="entry name" value="Amidase/PGRP_sf"/>
</dbReference>
<evidence type="ECO:0000259" key="3">
    <source>
        <dbReference type="SMART" id="SM00644"/>
    </source>
</evidence>
<keyword evidence="6" id="KW-1185">Reference proteome</keyword>
<evidence type="ECO:0000313" key="5">
    <source>
        <dbReference type="EMBL" id="EHG23324.1"/>
    </source>
</evidence>
<dbReference type="SUPFAM" id="SSF55846">
    <property type="entry name" value="N-acetylmuramoyl-L-alanine amidase-like"/>
    <property type="match status" value="1"/>
</dbReference>
<evidence type="ECO:0000256" key="2">
    <source>
        <dbReference type="SAM" id="MobiDB-lite"/>
    </source>
</evidence>
<feature type="compositionally biased region" description="Pro residues" evidence="2">
    <location>
        <begin position="237"/>
        <end position="251"/>
    </location>
</feature>
<dbReference type="Gene3D" id="3.40.80.10">
    <property type="entry name" value="Peptidoglycan recognition protein-like"/>
    <property type="match status" value="1"/>
</dbReference>
<feature type="domain" description="Peptidoglycan recognition protein family" evidence="4">
    <location>
        <begin position="23"/>
        <end position="173"/>
    </location>
</feature>
<name>A0ABN0DMR8_9FIRM</name>
<feature type="compositionally biased region" description="Basic and acidic residues" evidence="2">
    <location>
        <begin position="252"/>
        <end position="280"/>
    </location>
</feature>
<evidence type="ECO:0000259" key="4">
    <source>
        <dbReference type="SMART" id="SM00701"/>
    </source>
</evidence>
<dbReference type="Proteomes" id="UP000003175">
    <property type="component" value="Unassembled WGS sequence"/>
</dbReference>
<dbReference type="InterPro" id="IPR015510">
    <property type="entry name" value="PGRP"/>
</dbReference>
<dbReference type="PANTHER" id="PTHR11022">
    <property type="entry name" value="PEPTIDOGLYCAN RECOGNITION PROTEIN"/>
    <property type="match status" value="1"/>
</dbReference>
<evidence type="ECO:0008006" key="7">
    <source>
        <dbReference type="Google" id="ProtNLM"/>
    </source>
</evidence>
<gene>
    <name evidence="5" type="ORF">HMPREF9432_01904</name>
</gene>
<dbReference type="PANTHER" id="PTHR11022:SF41">
    <property type="entry name" value="PEPTIDOGLYCAN-RECOGNITION PROTEIN LC-RELATED"/>
    <property type="match status" value="1"/>
</dbReference>
<evidence type="ECO:0000313" key="6">
    <source>
        <dbReference type="Proteomes" id="UP000003175"/>
    </source>
</evidence>
<dbReference type="CDD" id="cd06583">
    <property type="entry name" value="PGRP"/>
    <property type="match status" value="1"/>
</dbReference>